<feature type="compositionally biased region" description="Polar residues" evidence="1">
    <location>
        <begin position="296"/>
        <end position="327"/>
    </location>
</feature>
<feature type="region of interest" description="Disordered" evidence="1">
    <location>
        <begin position="1"/>
        <end position="61"/>
    </location>
</feature>
<dbReference type="EMBL" id="JAKLMC020000056">
    <property type="protein sequence ID" value="KAK5947998.1"/>
    <property type="molecule type" value="Genomic_DNA"/>
</dbReference>
<evidence type="ECO:0000256" key="1">
    <source>
        <dbReference type="SAM" id="MobiDB-lite"/>
    </source>
</evidence>
<evidence type="ECO:0000313" key="3">
    <source>
        <dbReference type="Proteomes" id="UP001316803"/>
    </source>
</evidence>
<feature type="region of interest" description="Disordered" evidence="1">
    <location>
        <begin position="269"/>
        <end position="330"/>
    </location>
</feature>
<gene>
    <name evidence="2" type="ORF">OHC33_010982</name>
</gene>
<name>A0AAN8EMC9_9EURO</name>
<proteinExistence type="predicted"/>
<dbReference type="AlphaFoldDB" id="A0AAN8EMC9"/>
<evidence type="ECO:0000313" key="2">
    <source>
        <dbReference type="EMBL" id="KAK5947998.1"/>
    </source>
</evidence>
<feature type="compositionally biased region" description="Polar residues" evidence="1">
    <location>
        <begin position="274"/>
        <end position="288"/>
    </location>
</feature>
<organism evidence="2 3">
    <name type="scientific">Knufia fluminis</name>
    <dbReference type="NCBI Taxonomy" id="191047"/>
    <lineage>
        <taxon>Eukaryota</taxon>
        <taxon>Fungi</taxon>
        <taxon>Dikarya</taxon>
        <taxon>Ascomycota</taxon>
        <taxon>Pezizomycotina</taxon>
        <taxon>Eurotiomycetes</taxon>
        <taxon>Chaetothyriomycetidae</taxon>
        <taxon>Chaetothyriales</taxon>
        <taxon>Trichomeriaceae</taxon>
        <taxon>Knufia</taxon>
    </lineage>
</organism>
<dbReference type="Proteomes" id="UP001316803">
    <property type="component" value="Unassembled WGS sequence"/>
</dbReference>
<sequence length="445" mass="50598">MTGPPGQWEPQESWLHEHEDTVDESQVATPADPVRYDEAASRASPAPPSQRLRSRKPRRSLQDRLPLLQLEDWDPEREYARDSPTCVHYDLEWKVTSNGKQIPKDTERNLVLGPASFWQRTLRSRLDRLVGRKMGDGDAVKADETSIIVSVTDRAERDLAKRFDELDIDWPLSRPNWWNGNHTGTVPASRTGARGRVSATQRMLASRNTQLQAEEASQGCPPAWAETYEKMRCLQTCPQGPHCWCDPHDKRHYKLSTYHLRKLVKGYPTRSVRRSASGNQSEAQSQGSLPAGMTPITINNHFPETSLEKSSVNSTGRSAQPDTNSSADCVKSPLNVSGYLDTAVRRYTEWQRSRFEDAELKNEMTKACSVISAHGLTLAQVHDDQDFQFLIDNGVKRGTARHFVGDIKMWTKQYQEDRCLRRDWRTMIIRLSQTIATIQMLGELS</sequence>
<protein>
    <submittedName>
        <fullName evidence="2">Uncharacterized protein</fullName>
    </submittedName>
</protein>
<reference evidence="2 3" key="1">
    <citation type="submission" date="2022-12" db="EMBL/GenBank/DDBJ databases">
        <title>Genomic features and morphological characterization of a novel Knufia sp. strain isolated from spacecraft assembly facility.</title>
        <authorList>
            <person name="Teixeira M."/>
            <person name="Chander A.M."/>
            <person name="Stajich J.E."/>
            <person name="Venkateswaran K."/>
        </authorList>
    </citation>
    <scope>NUCLEOTIDE SEQUENCE [LARGE SCALE GENOMIC DNA]</scope>
    <source>
        <strain evidence="2 3">FJI-L2-BK-P2</strain>
    </source>
</reference>
<keyword evidence="3" id="KW-1185">Reference proteome</keyword>
<comment type="caution">
    <text evidence="2">The sequence shown here is derived from an EMBL/GenBank/DDBJ whole genome shotgun (WGS) entry which is preliminary data.</text>
</comment>
<accession>A0AAN8EMC9</accession>